<feature type="binding site" evidence="8">
    <location>
        <begin position="139"/>
        <end position="140"/>
    </location>
    <ligand>
        <name>NAD(+)</name>
        <dbReference type="ChEBI" id="CHEBI:57540"/>
    </ligand>
</feature>
<dbReference type="InterPro" id="IPR002504">
    <property type="entry name" value="NADK"/>
</dbReference>
<keyword evidence="6 8" id="KW-0521">NADP</keyword>
<evidence type="ECO:0000256" key="5">
    <source>
        <dbReference type="ARBA" id="ARBA00022840"/>
    </source>
</evidence>
<evidence type="ECO:0000256" key="3">
    <source>
        <dbReference type="ARBA" id="ARBA00022741"/>
    </source>
</evidence>
<dbReference type="Pfam" id="PF20143">
    <property type="entry name" value="NAD_kinase_C"/>
    <property type="match status" value="1"/>
</dbReference>
<keyword evidence="2 8" id="KW-0808">Transferase</keyword>
<name>A0A075HQD1_9ARCH</name>
<dbReference type="InterPro" id="IPR017437">
    <property type="entry name" value="ATP-NAD_kinase_PpnK-typ_C"/>
</dbReference>
<dbReference type="Pfam" id="PF01513">
    <property type="entry name" value="NAD_kinase"/>
    <property type="match status" value="1"/>
</dbReference>
<comment type="catalytic activity">
    <reaction evidence="8">
        <text>NAD(+) + ATP = ADP + NADP(+) + H(+)</text>
        <dbReference type="Rhea" id="RHEA:18629"/>
        <dbReference type="ChEBI" id="CHEBI:15378"/>
        <dbReference type="ChEBI" id="CHEBI:30616"/>
        <dbReference type="ChEBI" id="CHEBI:57540"/>
        <dbReference type="ChEBI" id="CHEBI:58349"/>
        <dbReference type="ChEBI" id="CHEBI:456216"/>
        <dbReference type="EC" id="2.7.1.23"/>
    </reaction>
</comment>
<reference evidence="9" key="1">
    <citation type="journal article" date="2014" name="Genome Biol. Evol.">
        <title>Pangenome evidence for extensive interdomain horizontal transfer affecting lineage core and shell genes in uncultured planktonic thaumarchaeota and euryarchaeota.</title>
        <authorList>
            <person name="Deschamps P."/>
            <person name="Zivanovic Y."/>
            <person name="Moreira D."/>
            <person name="Rodriguez-Valera F."/>
            <person name="Lopez-Garcia P."/>
        </authorList>
    </citation>
    <scope>NUCLEOTIDE SEQUENCE</scope>
</reference>
<dbReference type="GO" id="GO:0006741">
    <property type="term" value="P:NADP+ biosynthetic process"/>
    <property type="evidence" value="ECO:0007669"/>
    <property type="project" value="UniProtKB-UniRule"/>
</dbReference>
<accession>A0A075HQD1</accession>
<comment type="cofactor">
    <cofactor evidence="8">
        <name>a divalent metal cation</name>
        <dbReference type="ChEBI" id="CHEBI:60240"/>
    </cofactor>
</comment>
<evidence type="ECO:0000256" key="2">
    <source>
        <dbReference type="ARBA" id="ARBA00022679"/>
    </source>
</evidence>
<evidence type="ECO:0000256" key="8">
    <source>
        <dbReference type="HAMAP-Rule" id="MF_00361"/>
    </source>
</evidence>
<dbReference type="FunFam" id="2.60.200.30:FF:000020">
    <property type="entry name" value="NAD kinase"/>
    <property type="match status" value="1"/>
</dbReference>
<organism evidence="9">
    <name type="scientific">uncultured marine thaumarchaeote KM3_83_E04</name>
    <dbReference type="NCBI Taxonomy" id="1456308"/>
    <lineage>
        <taxon>Archaea</taxon>
        <taxon>Nitrososphaerota</taxon>
        <taxon>environmental samples</taxon>
    </lineage>
</organism>
<dbReference type="GO" id="GO:0019674">
    <property type="term" value="P:NAD+ metabolic process"/>
    <property type="evidence" value="ECO:0007669"/>
    <property type="project" value="InterPro"/>
</dbReference>
<feature type="active site" description="Proton acceptor" evidence="8">
    <location>
        <position position="69"/>
    </location>
</feature>
<evidence type="ECO:0000256" key="4">
    <source>
        <dbReference type="ARBA" id="ARBA00022777"/>
    </source>
</evidence>
<sequence length="271" mass="29834">MKINKIAIVSKFGSKESEKVAVELAKKLLKLKSQVFTVAPVSVDGAKKVHSLEDLKKIKLDLAITLGGDGTTLRTFRNIANETPLLAVNVGGNRGILSEITLSEIDKALQHIKKNEIWIDKRTRVTASCNGETFQPALNEIYVNRKNLTKTAEFKIKFQNDTIMQRMDGVIISTPSGSTGHSLSIGGPVLHESLDVLIITPVAPVHRLPSIVVPDEKVEITCSHDCNIVMDAQIVKQASFGELVTIKKFKNQAVFIRLKKRGLRQMGKLGF</sequence>
<dbReference type="SUPFAM" id="SSF111331">
    <property type="entry name" value="NAD kinase/diacylglycerol kinase-like"/>
    <property type="match status" value="1"/>
</dbReference>
<comment type="caution">
    <text evidence="8">Lacks conserved residue(s) required for the propagation of feature annotation.</text>
</comment>
<dbReference type="GO" id="GO:0005524">
    <property type="term" value="F:ATP binding"/>
    <property type="evidence" value="ECO:0007669"/>
    <property type="project" value="UniProtKB-KW"/>
</dbReference>
<feature type="binding site" evidence="8">
    <location>
        <begin position="179"/>
        <end position="184"/>
    </location>
    <ligand>
        <name>NAD(+)</name>
        <dbReference type="ChEBI" id="CHEBI:57540"/>
    </ligand>
</feature>
<evidence type="ECO:0000256" key="7">
    <source>
        <dbReference type="ARBA" id="ARBA00023027"/>
    </source>
</evidence>
<feature type="binding site" evidence="8">
    <location>
        <position position="233"/>
    </location>
    <ligand>
        <name>NAD(+)</name>
        <dbReference type="ChEBI" id="CHEBI:57540"/>
    </ligand>
</feature>
<comment type="function">
    <text evidence="8">Involved in the regulation of the intracellular balance of NAD and NADP, and is a key enzyme in the biosynthesis of NADP. Catalyzes specifically the phosphorylation on 2'-hydroxyl of the adenosine moiety of NAD to yield NADP.</text>
</comment>
<dbReference type="GO" id="GO:0003951">
    <property type="term" value="F:NAD+ kinase activity"/>
    <property type="evidence" value="ECO:0007669"/>
    <property type="project" value="UniProtKB-UniRule"/>
</dbReference>
<evidence type="ECO:0000256" key="1">
    <source>
        <dbReference type="ARBA" id="ARBA00022490"/>
    </source>
</evidence>
<dbReference type="EC" id="2.7.1.23" evidence="8"/>
<keyword evidence="5 8" id="KW-0067">ATP-binding</keyword>
<gene>
    <name evidence="9" type="primary">NADK</name>
    <name evidence="8" type="synonym">nadK</name>
    <name evidence="9" type="synonym">ppnK</name>
</gene>
<protein>
    <recommendedName>
        <fullName evidence="8">NAD kinase</fullName>
        <ecNumber evidence="8">2.7.1.23</ecNumber>
    </recommendedName>
    <alternativeName>
        <fullName evidence="8">ATP-dependent NAD kinase</fullName>
    </alternativeName>
</protein>
<proteinExistence type="inferred from homology"/>
<dbReference type="InterPro" id="IPR017438">
    <property type="entry name" value="ATP-NAD_kinase_N"/>
</dbReference>
<feature type="binding site" evidence="8">
    <location>
        <begin position="69"/>
        <end position="70"/>
    </location>
    <ligand>
        <name>NAD(+)</name>
        <dbReference type="ChEBI" id="CHEBI:57540"/>
    </ligand>
</feature>
<dbReference type="EMBL" id="KF901114">
    <property type="protein sequence ID" value="AIF18586.1"/>
    <property type="molecule type" value="Genomic_DNA"/>
</dbReference>
<evidence type="ECO:0000256" key="6">
    <source>
        <dbReference type="ARBA" id="ARBA00022857"/>
    </source>
</evidence>
<comment type="similarity">
    <text evidence="8">Belongs to the NAD kinase family.</text>
</comment>
<dbReference type="InterPro" id="IPR016064">
    <property type="entry name" value="NAD/diacylglycerol_kinase_sf"/>
</dbReference>
<feature type="binding site" evidence="8">
    <location>
        <position position="203"/>
    </location>
    <ligand>
        <name>NAD(+)</name>
        <dbReference type="ChEBI" id="CHEBI:57540"/>
    </ligand>
</feature>
<dbReference type="AlphaFoldDB" id="A0A075HQD1"/>
<evidence type="ECO:0000313" key="9">
    <source>
        <dbReference type="EMBL" id="AIF18586.1"/>
    </source>
</evidence>
<keyword evidence="7 8" id="KW-0520">NAD</keyword>
<feature type="binding site" evidence="8">
    <location>
        <position position="168"/>
    </location>
    <ligand>
        <name>NAD(+)</name>
        <dbReference type="ChEBI" id="CHEBI:57540"/>
    </ligand>
</feature>
<dbReference type="Gene3D" id="2.60.200.30">
    <property type="entry name" value="Probable inorganic polyphosphate/atp-NAD kinase, domain 2"/>
    <property type="match status" value="1"/>
</dbReference>
<feature type="binding site" evidence="8">
    <location>
        <position position="74"/>
    </location>
    <ligand>
        <name>NAD(+)</name>
        <dbReference type="ChEBI" id="CHEBI:57540"/>
    </ligand>
</feature>
<dbReference type="Gene3D" id="3.40.50.10330">
    <property type="entry name" value="Probable inorganic polyphosphate/atp-NAD kinase, domain 1"/>
    <property type="match status" value="1"/>
</dbReference>
<dbReference type="HAMAP" id="MF_00361">
    <property type="entry name" value="NAD_kinase"/>
    <property type="match status" value="1"/>
</dbReference>
<feature type="binding site" evidence="8">
    <location>
        <position position="150"/>
    </location>
    <ligand>
        <name>NAD(+)</name>
        <dbReference type="ChEBI" id="CHEBI:57540"/>
    </ligand>
</feature>
<keyword evidence="4 8" id="KW-0418">Kinase</keyword>
<feature type="binding site" evidence="8">
    <location>
        <position position="166"/>
    </location>
    <ligand>
        <name>NAD(+)</name>
        <dbReference type="ChEBI" id="CHEBI:57540"/>
    </ligand>
</feature>
<keyword evidence="1 8" id="KW-0963">Cytoplasm</keyword>
<dbReference type="PANTHER" id="PTHR20275:SF43">
    <property type="entry name" value="BIFUNCTIONAL NADP PHOSPHATASE_NAD KINASE"/>
    <property type="match status" value="1"/>
</dbReference>
<comment type="subcellular location">
    <subcellularLocation>
        <location evidence="8">Cytoplasm</location>
    </subcellularLocation>
</comment>
<dbReference type="GO" id="GO:0005737">
    <property type="term" value="C:cytoplasm"/>
    <property type="evidence" value="ECO:0007669"/>
    <property type="project" value="UniProtKB-SubCell"/>
</dbReference>
<dbReference type="GO" id="GO:0046872">
    <property type="term" value="F:metal ion binding"/>
    <property type="evidence" value="ECO:0007669"/>
    <property type="project" value="UniProtKB-UniRule"/>
</dbReference>
<dbReference type="PANTHER" id="PTHR20275">
    <property type="entry name" value="NAD KINASE"/>
    <property type="match status" value="1"/>
</dbReference>
<keyword evidence="3 8" id="KW-0547">Nucleotide-binding</keyword>